<dbReference type="STRING" id="660596.DSJ_07250"/>
<dbReference type="Pfam" id="PF13262">
    <property type="entry name" value="DUF4054"/>
    <property type="match status" value="1"/>
</dbReference>
<dbReference type="Proteomes" id="UP000005050">
    <property type="component" value="Unassembled WGS sequence"/>
</dbReference>
<sequence length="137" mass="14957">MAMAKNQNLPTVSDFRTAFPQFSDTTRYPDAQIQFRLNLADVLLSEKITGKDLFPYFVELFVAHYMALWAADNRAMATGGSGGASGGVASSKSVDKVSVSYDTGATLNPDAGFWNYTRYGAEFWQLIMMFGAGGIQL</sequence>
<evidence type="ECO:0000313" key="2">
    <source>
        <dbReference type="Proteomes" id="UP000005050"/>
    </source>
</evidence>
<name>H3RG51_PANSE</name>
<gene>
    <name evidence="1" type="ORF">CKS_1692</name>
</gene>
<protein>
    <submittedName>
        <fullName evidence="1">Putative bacteriophage protein</fullName>
    </submittedName>
</protein>
<organism evidence="1 2">
    <name type="scientific">Pantoea stewartii subsp. stewartii DC283</name>
    <dbReference type="NCBI Taxonomy" id="660596"/>
    <lineage>
        <taxon>Bacteria</taxon>
        <taxon>Pseudomonadati</taxon>
        <taxon>Pseudomonadota</taxon>
        <taxon>Gammaproteobacteria</taxon>
        <taxon>Enterobacterales</taxon>
        <taxon>Erwiniaceae</taxon>
        <taxon>Pantoea</taxon>
    </lineage>
</organism>
<dbReference type="EMBL" id="AHIE01000024">
    <property type="protein sequence ID" value="EHT99666.1"/>
    <property type="molecule type" value="Genomic_DNA"/>
</dbReference>
<reference evidence="1 2" key="1">
    <citation type="journal article" date="2012" name="Mol. Microbiol.">
        <title>The genetic and structural basis of two distinct terminal side branch residues in stewartan and amylovoran exopolysaccharides and their potential role in host adaptation.</title>
        <authorList>
            <person name="Wang X."/>
            <person name="Yang F."/>
            <person name="von Bodman S.B."/>
        </authorList>
    </citation>
    <scope>NUCLEOTIDE SEQUENCE [LARGE SCALE GENOMIC DNA]</scope>
    <source>
        <strain evidence="1 2">DC283</strain>
    </source>
</reference>
<comment type="caution">
    <text evidence="1">The sequence shown here is derived from an EMBL/GenBank/DDBJ whole genome shotgun (WGS) entry which is preliminary data.</text>
</comment>
<dbReference type="InterPro" id="IPR025127">
    <property type="entry name" value="DUF4054"/>
</dbReference>
<evidence type="ECO:0000313" key="1">
    <source>
        <dbReference type="EMBL" id="EHT99666.1"/>
    </source>
</evidence>
<proteinExistence type="predicted"/>
<dbReference type="AlphaFoldDB" id="H3RG51"/>
<dbReference type="PATRIC" id="fig|660596.6.peg.3150"/>
<accession>H3RG51</accession>